<evidence type="ECO:0000256" key="8">
    <source>
        <dbReference type="ARBA" id="ARBA00022840"/>
    </source>
</evidence>
<dbReference type="EC" id="2.7.1.40" evidence="3"/>
<reference evidence="13 14" key="1">
    <citation type="submission" date="2015-12" db="EMBL/GenBank/DDBJ databases">
        <title>Phylogenomics in the description of a new species in the Pseudomonas syringae group.</title>
        <authorList>
            <person name="Busquets A."/>
            <person name="Gomila M."/>
            <person name="Beiki F."/>
            <person name="Rahimian H."/>
            <person name="Mulet M."/>
            <person name="Sanchez D."/>
            <person name="Garcia-Valdes E."/>
            <person name="Lalucat J."/>
        </authorList>
    </citation>
    <scope>NUCLEOTIDE SEQUENCE [LARGE SCALE GENOMIC DNA]</scope>
    <source>
        <strain evidence="13 14">S25</strain>
    </source>
</reference>
<keyword evidence="11 13" id="KW-0670">Pyruvate</keyword>
<keyword evidence="4" id="KW-0808">Transferase</keyword>
<keyword evidence="10" id="KW-0324">Glycolysis</keyword>
<evidence type="ECO:0000256" key="3">
    <source>
        <dbReference type="ARBA" id="ARBA00012142"/>
    </source>
</evidence>
<dbReference type="Gene3D" id="3.20.20.60">
    <property type="entry name" value="Phosphoenolpyruvate-binding domains"/>
    <property type="match status" value="2"/>
</dbReference>
<keyword evidence="6" id="KW-0547">Nucleotide-binding</keyword>
<dbReference type="InterPro" id="IPR011037">
    <property type="entry name" value="Pyrv_Knase-like_insert_dom_sf"/>
</dbReference>
<evidence type="ECO:0000256" key="2">
    <source>
        <dbReference type="ARBA" id="ARBA00008663"/>
    </source>
</evidence>
<proteinExistence type="inferred from homology"/>
<evidence type="ECO:0000313" key="14">
    <source>
        <dbReference type="Proteomes" id="UP001320513"/>
    </source>
</evidence>
<dbReference type="InterPro" id="IPR015793">
    <property type="entry name" value="Pyrv_Knase_brl"/>
</dbReference>
<sequence>MTIIEADFNVLDEQQIRAALKRLSFLRIKMEAAARTPIEAMAVHPDYQDSARNLLGYLALRRHDIRPLQRQLADLGLSSLGRCEANALSSVDRVIDVMQRLLPGAQLHETAGTLEAGVGSALLELHADQLFGGPQPERGVRIMVTMPQEAATNPQLVSDLIEAGMDCQRINCAHDEPDAWLKMIRHARSAAAKAGKPCQVMMDLAGPKLRTGRIQPGPAVLKIRPRKDDFGRVVTAASVWLVADLQACPNAEYCFQLPTPWLEQLQADDQLEFRDARDSARSLLIVEVTDQGCRAELRKTAYVIPGVELQLKKHRGRKKSSRVTAVPVREQSILLNEGDVLLLGADADYGHPAVLDNAGKVLTPARIGCTLPEVFKDLRANEPVWFDDGKIGGRIQSVHEDAVSVRITHAPGGSRLKSDKGINLPDSDLKLGALSAEDIGALEFAAQHADVVEMSFVNSPEDVKSLLAHLQRLDAEHLGVVLKIETRRGFESLAALLLAGMQRPRLGVMIARGDLAVENGFERTAELQEEILCICEAAHVPVIWATQVLESLAKKGAATRAEITDAAMGVRAECVMLNKGPHILDAMKTLDDLLIRMQGHRSKKRDLLRKLNVADVNA</sequence>
<keyword evidence="5" id="KW-0479">Metal-binding</keyword>
<keyword evidence="9" id="KW-0460">Magnesium</keyword>
<dbReference type="Proteomes" id="UP001320513">
    <property type="component" value="Unassembled WGS sequence"/>
</dbReference>
<feature type="domain" description="Pyruvate kinase barrel" evidence="12">
    <location>
        <begin position="363"/>
        <end position="578"/>
    </location>
</feature>
<evidence type="ECO:0000256" key="9">
    <source>
        <dbReference type="ARBA" id="ARBA00022842"/>
    </source>
</evidence>
<gene>
    <name evidence="13" type="ORF">AUC61_17355</name>
</gene>
<dbReference type="Pfam" id="PF00224">
    <property type="entry name" value="PK"/>
    <property type="match status" value="2"/>
</dbReference>
<evidence type="ECO:0000256" key="6">
    <source>
        <dbReference type="ARBA" id="ARBA00022741"/>
    </source>
</evidence>
<dbReference type="SUPFAM" id="SSF50800">
    <property type="entry name" value="PK beta-barrel domain-like"/>
    <property type="match status" value="1"/>
</dbReference>
<dbReference type="GO" id="GO:0016301">
    <property type="term" value="F:kinase activity"/>
    <property type="evidence" value="ECO:0007669"/>
    <property type="project" value="UniProtKB-KW"/>
</dbReference>
<dbReference type="SUPFAM" id="SSF51621">
    <property type="entry name" value="Phosphoenolpyruvate/pyruvate domain"/>
    <property type="match status" value="1"/>
</dbReference>
<evidence type="ECO:0000256" key="4">
    <source>
        <dbReference type="ARBA" id="ARBA00022679"/>
    </source>
</evidence>
<evidence type="ECO:0000313" key="13">
    <source>
        <dbReference type="EMBL" id="MCI8211298.1"/>
    </source>
</evidence>
<name>A0ABS9ZR10_9PSED</name>
<keyword evidence="7 13" id="KW-0418">Kinase</keyword>
<dbReference type="InterPro" id="IPR015813">
    <property type="entry name" value="Pyrv/PenolPyrv_kinase-like_dom"/>
</dbReference>
<protein>
    <recommendedName>
        <fullName evidence="3">pyruvate kinase</fullName>
        <ecNumber evidence="3">2.7.1.40</ecNumber>
    </recommendedName>
</protein>
<dbReference type="InterPro" id="IPR040442">
    <property type="entry name" value="Pyrv_kinase-like_dom_sf"/>
</dbReference>
<comment type="pathway">
    <text evidence="1">Carbohydrate degradation; glycolysis; pyruvate from D-glyceraldehyde 3-phosphate: step 5/5.</text>
</comment>
<evidence type="ECO:0000256" key="5">
    <source>
        <dbReference type="ARBA" id="ARBA00022723"/>
    </source>
</evidence>
<evidence type="ECO:0000256" key="1">
    <source>
        <dbReference type="ARBA" id="ARBA00004997"/>
    </source>
</evidence>
<dbReference type="PANTHER" id="PTHR11817">
    <property type="entry name" value="PYRUVATE KINASE"/>
    <property type="match status" value="1"/>
</dbReference>
<keyword evidence="14" id="KW-1185">Reference proteome</keyword>
<feature type="domain" description="Pyruvate kinase barrel" evidence="12">
    <location>
        <begin position="140"/>
        <end position="223"/>
    </location>
</feature>
<evidence type="ECO:0000259" key="12">
    <source>
        <dbReference type="Pfam" id="PF00224"/>
    </source>
</evidence>
<comment type="similarity">
    <text evidence="2">Belongs to the pyruvate kinase family.</text>
</comment>
<dbReference type="RefSeq" id="WP_243247437.1">
    <property type="nucleotide sequence ID" value="NZ_LOHG01000010.1"/>
</dbReference>
<evidence type="ECO:0000256" key="11">
    <source>
        <dbReference type="ARBA" id="ARBA00023317"/>
    </source>
</evidence>
<accession>A0ABS9ZR10</accession>
<dbReference type="InterPro" id="IPR001697">
    <property type="entry name" value="Pyr_Knase"/>
</dbReference>
<evidence type="ECO:0000256" key="7">
    <source>
        <dbReference type="ARBA" id="ARBA00022777"/>
    </source>
</evidence>
<dbReference type="EMBL" id="LOHG01000010">
    <property type="protein sequence ID" value="MCI8211298.1"/>
    <property type="molecule type" value="Genomic_DNA"/>
</dbReference>
<organism evidence="13 14">
    <name type="scientific">Pseudomonas maioricensis</name>
    <dbReference type="NCBI Taxonomy" id="1766623"/>
    <lineage>
        <taxon>Bacteria</taxon>
        <taxon>Pseudomonadati</taxon>
        <taxon>Pseudomonadota</taxon>
        <taxon>Gammaproteobacteria</taxon>
        <taxon>Pseudomonadales</taxon>
        <taxon>Pseudomonadaceae</taxon>
        <taxon>Pseudomonas</taxon>
    </lineage>
</organism>
<dbReference type="NCBIfam" id="NF011314">
    <property type="entry name" value="PRK14725.1"/>
    <property type="match status" value="1"/>
</dbReference>
<evidence type="ECO:0000256" key="10">
    <source>
        <dbReference type="ARBA" id="ARBA00023152"/>
    </source>
</evidence>
<comment type="caution">
    <text evidence="13">The sequence shown here is derived from an EMBL/GenBank/DDBJ whole genome shotgun (WGS) entry which is preliminary data.</text>
</comment>
<keyword evidence="8" id="KW-0067">ATP-binding</keyword>